<gene>
    <name evidence="1" type="ORF">GWI33_020358</name>
</gene>
<dbReference type="EMBL" id="JAACXV010014549">
    <property type="protein sequence ID" value="KAF7266330.1"/>
    <property type="molecule type" value="Genomic_DNA"/>
</dbReference>
<name>A0A834HPN3_RHYFE</name>
<organism evidence="1 2">
    <name type="scientific">Rhynchophorus ferrugineus</name>
    <name type="common">Red palm weevil</name>
    <name type="synonym">Curculio ferrugineus</name>
    <dbReference type="NCBI Taxonomy" id="354439"/>
    <lineage>
        <taxon>Eukaryota</taxon>
        <taxon>Metazoa</taxon>
        <taxon>Ecdysozoa</taxon>
        <taxon>Arthropoda</taxon>
        <taxon>Hexapoda</taxon>
        <taxon>Insecta</taxon>
        <taxon>Pterygota</taxon>
        <taxon>Neoptera</taxon>
        <taxon>Endopterygota</taxon>
        <taxon>Coleoptera</taxon>
        <taxon>Polyphaga</taxon>
        <taxon>Cucujiformia</taxon>
        <taxon>Curculionidae</taxon>
        <taxon>Dryophthorinae</taxon>
        <taxon>Rhynchophorus</taxon>
    </lineage>
</organism>
<accession>A0A834HPN3</accession>
<comment type="caution">
    <text evidence="1">The sequence shown here is derived from an EMBL/GenBank/DDBJ whole genome shotgun (WGS) entry which is preliminary data.</text>
</comment>
<protein>
    <submittedName>
        <fullName evidence="1">Uncharacterized protein</fullName>
    </submittedName>
</protein>
<dbReference type="Proteomes" id="UP000625711">
    <property type="component" value="Unassembled WGS sequence"/>
</dbReference>
<dbReference type="AlphaFoldDB" id="A0A834HPN3"/>
<keyword evidence="2" id="KW-1185">Reference proteome</keyword>
<evidence type="ECO:0000313" key="2">
    <source>
        <dbReference type="Proteomes" id="UP000625711"/>
    </source>
</evidence>
<reference evidence="1" key="1">
    <citation type="submission" date="2020-08" db="EMBL/GenBank/DDBJ databases">
        <title>Genome sequencing and assembly of the red palm weevil Rhynchophorus ferrugineus.</title>
        <authorList>
            <person name="Dias G.B."/>
            <person name="Bergman C.M."/>
            <person name="Manee M."/>
        </authorList>
    </citation>
    <scope>NUCLEOTIDE SEQUENCE</scope>
    <source>
        <strain evidence="1">AA-2017</strain>
        <tissue evidence="1">Whole larva</tissue>
    </source>
</reference>
<evidence type="ECO:0000313" key="1">
    <source>
        <dbReference type="EMBL" id="KAF7266330.1"/>
    </source>
</evidence>
<sequence>MNMDGGNSNFQCQITQVLSTIADTQARIASTNVPVQAKCPSARDLHKKPTIRIFWETSPEQGTSTTPIRTCLAVNIRNFHSFAEYGNSLFRTILSGQFLEYYLKPSGA</sequence>
<proteinExistence type="predicted"/>